<dbReference type="PANTHER" id="PTHR45997">
    <property type="entry name" value="DNA LIGASE 4"/>
    <property type="match status" value="1"/>
</dbReference>
<dbReference type="Gene3D" id="2.40.50.140">
    <property type="entry name" value="Nucleic acid-binding proteins"/>
    <property type="match status" value="1"/>
</dbReference>
<comment type="similarity">
    <text evidence="1">Belongs to the ATP-dependent DNA ligase family.</text>
</comment>
<feature type="region of interest" description="Disordered" evidence="6">
    <location>
        <begin position="8"/>
        <end position="38"/>
    </location>
</feature>
<dbReference type="InterPro" id="IPR012310">
    <property type="entry name" value="DNA_ligase_ATP-dep_cent"/>
</dbReference>
<dbReference type="GO" id="GO:0006310">
    <property type="term" value="P:DNA recombination"/>
    <property type="evidence" value="ECO:0007669"/>
    <property type="project" value="InterPro"/>
</dbReference>
<evidence type="ECO:0000313" key="8">
    <source>
        <dbReference type="EMBL" id="KAF7771042.1"/>
    </source>
</evidence>
<feature type="compositionally biased region" description="Acidic residues" evidence="6">
    <location>
        <begin position="24"/>
        <end position="38"/>
    </location>
</feature>
<evidence type="ECO:0000313" key="9">
    <source>
        <dbReference type="Proteomes" id="UP000629468"/>
    </source>
</evidence>
<feature type="region of interest" description="Disordered" evidence="6">
    <location>
        <begin position="335"/>
        <end position="358"/>
    </location>
</feature>
<dbReference type="Pfam" id="PF04675">
    <property type="entry name" value="DNA_ligase_A_N"/>
    <property type="match status" value="1"/>
</dbReference>
<evidence type="ECO:0000256" key="3">
    <source>
        <dbReference type="ARBA" id="ARBA00022741"/>
    </source>
</evidence>
<dbReference type="InterPro" id="IPR029710">
    <property type="entry name" value="LIG4"/>
</dbReference>
<protein>
    <recommendedName>
        <fullName evidence="7">ATP-dependent DNA ligase family profile domain-containing protein</fullName>
    </recommendedName>
</protein>
<dbReference type="PROSITE" id="PS50160">
    <property type="entry name" value="DNA_LIGASE_A3"/>
    <property type="match status" value="1"/>
</dbReference>
<name>A0A8H7F0M8_AGABI</name>
<feature type="domain" description="ATP-dependent DNA ligase family profile" evidence="7">
    <location>
        <begin position="356"/>
        <end position="484"/>
    </location>
</feature>
<evidence type="ECO:0000256" key="1">
    <source>
        <dbReference type="ARBA" id="ARBA00007572"/>
    </source>
</evidence>
<evidence type="ECO:0000259" key="7">
    <source>
        <dbReference type="PROSITE" id="PS50160"/>
    </source>
</evidence>
<dbReference type="Proteomes" id="UP000629468">
    <property type="component" value="Unassembled WGS sequence"/>
</dbReference>
<dbReference type="InterPro" id="IPR012308">
    <property type="entry name" value="DNA_ligase_ATP-dep_N"/>
</dbReference>
<dbReference type="PROSITE" id="PS00697">
    <property type="entry name" value="DNA_LIGASE_A1"/>
    <property type="match status" value="1"/>
</dbReference>
<comment type="caution">
    <text evidence="8">The sequence shown here is derived from an EMBL/GenBank/DDBJ whole genome shotgun (WGS) entry which is preliminary data.</text>
</comment>
<dbReference type="SUPFAM" id="SSF56091">
    <property type="entry name" value="DNA ligase/mRNA capping enzyme, catalytic domain"/>
    <property type="match status" value="1"/>
</dbReference>
<dbReference type="AlphaFoldDB" id="A0A8H7F0M8"/>
<dbReference type="PANTHER" id="PTHR45997:SF2">
    <property type="entry name" value="ATP DEPENDENT DNA LIGASE DOMAIN PROTEIN (AFU_ORTHOLOGUE AFUA_5G02430)"/>
    <property type="match status" value="1"/>
</dbReference>
<accession>A0A8H7F0M8</accession>
<sequence length="851" mass="97740">MRILERVLGVGEGDLGGGGRDERGDGDEEDEEEEEEDGNGWCLGLEVERVLKAKQCQSETECSTVTIAQIDELLDELSSTSTFTHSTILTQYPTHRSKFDILKSLYRPLSPFESKFITQIILKDLHPLLYPSLNDIGYSKELIEYNTKSVMMLRVEDVMRVWDSTGWMGRVWRVRGEMEDVVREFEECGEDDKLRERALKPKLGSMIKLPKSVKGRNCYHALSYFKDSTTVWAETKYDGERAQIHVEILDDDGTSNIKIWSKSGRESTWDRLGVHDIIRDALGLNRSGELKVSSTTWMTTARVKRNVVLDAEMVAWYKDHVDEFWRIRGLVEQTASGPRRRTKRQRDDSDSQDEDGDSQSRHLALIFFDVLVLDDEPLLFEPYATRRQHLESLIKVIPTKAMLSDRYPIQMSPSSINDNDPHKGLQNIFAEHLANHMEGLVLKAEESQYNEYGLPWVKLKKDYIEGFGDCVDLVIVGASWDRDRARELRVTPHVFTTFFVGVITNRKECQLQPDLKPHILVYFRVSYGLSRKDLEDVNFRIKNSDNVVYPPSTKELNGLPFTFTLSSHLDCKPKTILHIPFLAEMVFAGFDKSYGCKYYEPRFPRITKIHDKRERSWSTCMDITELDKIARECVGKDRSEKEIDDWCKSLWGLPTSPTIGMKRQMRVDDILERLVDVEGGLGDARRGESELKRRKLDFRRKEGGLSVRVEGETSSRTSMSRGARVFDTALREDHTVEEATPDRMLATSISCFINSRSNHQRCEDCSHWKKTISKERRVHSLEALLAACKVQNGEEEIKRGIVFVDVKDAIGIEKTIDTVRHNAKEVKNRVLVFGCNVDKLSLKEENALLVV</sequence>
<keyword evidence="3" id="KW-0547">Nucleotide-binding</keyword>
<dbReference type="EMBL" id="JABXXO010000009">
    <property type="protein sequence ID" value="KAF7771042.1"/>
    <property type="molecule type" value="Genomic_DNA"/>
</dbReference>
<dbReference type="InterPro" id="IPR036599">
    <property type="entry name" value="DNA_ligase_N_sf"/>
</dbReference>
<dbReference type="GO" id="GO:0006297">
    <property type="term" value="P:nucleotide-excision repair, DNA gap filling"/>
    <property type="evidence" value="ECO:0007669"/>
    <property type="project" value="TreeGrafter"/>
</dbReference>
<evidence type="ECO:0000256" key="6">
    <source>
        <dbReference type="SAM" id="MobiDB-lite"/>
    </source>
</evidence>
<dbReference type="GO" id="GO:0032807">
    <property type="term" value="C:DNA ligase IV complex"/>
    <property type="evidence" value="ECO:0007669"/>
    <property type="project" value="TreeGrafter"/>
</dbReference>
<keyword evidence="5" id="KW-0539">Nucleus</keyword>
<dbReference type="Gene3D" id="3.30.470.30">
    <property type="entry name" value="DNA ligase/mRNA capping enzyme"/>
    <property type="match status" value="1"/>
</dbReference>
<dbReference type="GO" id="GO:0006303">
    <property type="term" value="P:double-strand break repair via nonhomologous end joining"/>
    <property type="evidence" value="ECO:0007669"/>
    <property type="project" value="TreeGrafter"/>
</dbReference>
<dbReference type="GO" id="GO:0003677">
    <property type="term" value="F:DNA binding"/>
    <property type="evidence" value="ECO:0007669"/>
    <property type="project" value="InterPro"/>
</dbReference>
<organism evidence="8 9">
    <name type="scientific">Agaricus bisporus var. burnettii</name>
    <dbReference type="NCBI Taxonomy" id="192524"/>
    <lineage>
        <taxon>Eukaryota</taxon>
        <taxon>Fungi</taxon>
        <taxon>Dikarya</taxon>
        <taxon>Basidiomycota</taxon>
        <taxon>Agaricomycotina</taxon>
        <taxon>Agaricomycetes</taxon>
        <taxon>Agaricomycetidae</taxon>
        <taxon>Agaricales</taxon>
        <taxon>Agaricineae</taxon>
        <taxon>Agaricaceae</taxon>
        <taxon>Agaricus</taxon>
    </lineage>
</organism>
<evidence type="ECO:0000256" key="2">
    <source>
        <dbReference type="ARBA" id="ARBA00022598"/>
    </source>
</evidence>
<keyword evidence="4" id="KW-0067">ATP-binding</keyword>
<dbReference type="GO" id="GO:0005524">
    <property type="term" value="F:ATP binding"/>
    <property type="evidence" value="ECO:0007669"/>
    <property type="project" value="UniProtKB-KW"/>
</dbReference>
<reference evidence="8 9" key="1">
    <citation type="journal article" name="Sci. Rep.">
        <title>Telomere-to-telomere assembled and centromere annotated genomes of the two main subspecies of the button mushroom Agaricus bisporus reveal especially polymorphic chromosome ends.</title>
        <authorList>
            <person name="Sonnenberg A.S.M."/>
            <person name="Sedaghat-Telgerd N."/>
            <person name="Lavrijssen B."/>
            <person name="Ohm R.A."/>
            <person name="Hendrickx P.M."/>
            <person name="Scholtmeijer K."/>
            <person name="Baars J.J.P."/>
            <person name="van Peer A."/>
        </authorList>
    </citation>
    <scope>NUCLEOTIDE SEQUENCE [LARGE SCALE GENOMIC DNA]</scope>
    <source>
        <strain evidence="8 9">H119_p4</strain>
    </source>
</reference>
<proteinExistence type="inferred from homology"/>
<gene>
    <name evidence="8" type="ORF">Agabi119p4_7016</name>
</gene>
<dbReference type="InterPro" id="IPR016059">
    <property type="entry name" value="DNA_ligase_ATP-dep_CS"/>
</dbReference>
<dbReference type="Gene3D" id="1.10.3260.10">
    <property type="entry name" value="DNA ligase, ATP-dependent, N-terminal domain"/>
    <property type="match status" value="1"/>
</dbReference>
<evidence type="ECO:0000256" key="5">
    <source>
        <dbReference type="ARBA" id="ARBA00023242"/>
    </source>
</evidence>
<dbReference type="Pfam" id="PF01068">
    <property type="entry name" value="DNA_ligase_A_M"/>
    <property type="match status" value="1"/>
</dbReference>
<keyword evidence="2" id="KW-0436">Ligase</keyword>
<dbReference type="GO" id="GO:0003910">
    <property type="term" value="F:DNA ligase (ATP) activity"/>
    <property type="evidence" value="ECO:0007669"/>
    <property type="project" value="InterPro"/>
</dbReference>
<evidence type="ECO:0000256" key="4">
    <source>
        <dbReference type="ARBA" id="ARBA00022840"/>
    </source>
</evidence>
<dbReference type="InterPro" id="IPR012340">
    <property type="entry name" value="NA-bd_OB-fold"/>
</dbReference>